<protein>
    <submittedName>
        <fullName evidence="3">Oxidoreductase-like domain-containing protein</fullName>
    </submittedName>
</protein>
<dbReference type="AlphaFoldDB" id="A0A0N5AD47"/>
<evidence type="ECO:0000313" key="2">
    <source>
        <dbReference type="Proteomes" id="UP000046393"/>
    </source>
</evidence>
<dbReference type="Proteomes" id="UP000046393">
    <property type="component" value="Unplaced"/>
</dbReference>
<proteinExistence type="predicted"/>
<reference evidence="3" key="1">
    <citation type="submission" date="2017-02" db="UniProtKB">
        <authorList>
            <consortium name="WormBaseParasite"/>
        </authorList>
    </citation>
    <scope>IDENTIFICATION</scope>
</reference>
<keyword evidence="2" id="KW-1185">Reference proteome</keyword>
<name>A0A0N5AD47_9BILA</name>
<dbReference type="PANTHER" id="PTHR21193">
    <property type="entry name" value="OXIDOREDUCTASE-LIKE DOMAIN-CONTAINING PROTEIN 1"/>
    <property type="match status" value="1"/>
</dbReference>
<dbReference type="InterPro" id="IPR039251">
    <property type="entry name" value="OXLD1"/>
</dbReference>
<accession>A0A0N5AD47</accession>
<dbReference type="STRING" id="451379.A0A0N5AD47"/>
<sequence>MLRAFGNNIKFLAKADLRIASRSCSIRFYSTDSAESSDSGNDTEFSCLSVKQRVPCKRFNGSHAPEAPDPMMCCGSGCLNCVWIEYGVQRAFYYSDQPIENTLQEIDENVYDQCLREYIKREIRKRTRR</sequence>
<feature type="domain" description="Oxidoreductase-like" evidence="1">
    <location>
        <begin position="61"/>
        <end position="87"/>
    </location>
</feature>
<evidence type="ECO:0000313" key="3">
    <source>
        <dbReference type="WBParaSite" id="SMUV_0000208201-mRNA-1"/>
    </source>
</evidence>
<dbReference type="Pfam" id="PF09791">
    <property type="entry name" value="Oxidored-like"/>
    <property type="match status" value="1"/>
</dbReference>
<organism evidence="2 3">
    <name type="scientific">Syphacia muris</name>
    <dbReference type="NCBI Taxonomy" id="451379"/>
    <lineage>
        <taxon>Eukaryota</taxon>
        <taxon>Metazoa</taxon>
        <taxon>Ecdysozoa</taxon>
        <taxon>Nematoda</taxon>
        <taxon>Chromadorea</taxon>
        <taxon>Rhabditida</taxon>
        <taxon>Spirurina</taxon>
        <taxon>Oxyuridomorpha</taxon>
        <taxon>Oxyuroidea</taxon>
        <taxon>Oxyuridae</taxon>
        <taxon>Syphacia</taxon>
    </lineage>
</organism>
<dbReference type="WBParaSite" id="SMUV_0000208201-mRNA-1">
    <property type="protein sequence ID" value="SMUV_0000208201-mRNA-1"/>
    <property type="gene ID" value="SMUV_0000208201"/>
</dbReference>
<dbReference type="PANTHER" id="PTHR21193:SF3">
    <property type="entry name" value="OXIDOREDUCTASE-LIKE DOMAIN-CONTAINING PROTEIN 1"/>
    <property type="match status" value="1"/>
</dbReference>
<dbReference type="GO" id="GO:0005739">
    <property type="term" value="C:mitochondrion"/>
    <property type="evidence" value="ECO:0007669"/>
    <property type="project" value="TreeGrafter"/>
</dbReference>
<evidence type="ECO:0000259" key="1">
    <source>
        <dbReference type="Pfam" id="PF09791"/>
    </source>
</evidence>
<dbReference type="InterPro" id="IPR019180">
    <property type="entry name" value="Oxidoreductase-like_N"/>
</dbReference>